<keyword evidence="1" id="KW-0472">Membrane</keyword>
<keyword evidence="3" id="KW-1185">Reference proteome</keyword>
<accession>A0A1G7NW51</accession>
<dbReference type="Proteomes" id="UP000199708">
    <property type="component" value="Unassembled WGS sequence"/>
</dbReference>
<keyword evidence="1" id="KW-0812">Transmembrane</keyword>
<evidence type="ECO:0000313" key="3">
    <source>
        <dbReference type="Proteomes" id="UP000199708"/>
    </source>
</evidence>
<protein>
    <submittedName>
        <fullName evidence="2">Uncharacterized protein</fullName>
    </submittedName>
</protein>
<dbReference type="AlphaFoldDB" id="A0A1G7NW51"/>
<sequence>MFMNKYDFKPHLKSFLGATLGYLLGKCVFYFFKGEIGGAIPVYIGAILGTQYAVWRQEKKKYEKKDEK</sequence>
<organism evidence="2 3">
    <name type="scientific">Facklamia miroungae</name>
    <dbReference type="NCBI Taxonomy" id="120956"/>
    <lineage>
        <taxon>Bacteria</taxon>
        <taxon>Bacillati</taxon>
        <taxon>Bacillota</taxon>
        <taxon>Bacilli</taxon>
        <taxon>Lactobacillales</taxon>
        <taxon>Aerococcaceae</taxon>
        <taxon>Facklamia</taxon>
    </lineage>
</organism>
<feature type="transmembrane region" description="Helical" evidence="1">
    <location>
        <begin position="12"/>
        <end position="32"/>
    </location>
</feature>
<feature type="transmembrane region" description="Helical" evidence="1">
    <location>
        <begin position="38"/>
        <end position="55"/>
    </location>
</feature>
<proteinExistence type="predicted"/>
<keyword evidence="1" id="KW-1133">Transmembrane helix</keyword>
<evidence type="ECO:0000313" key="2">
    <source>
        <dbReference type="EMBL" id="SDF77589.1"/>
    </source>
</evidence>
<reference evidence="2 3" key="1">
    <citation type="submission" date="2016-10" db="EMBL/GenBank/DDBJ databases">
        <authorList>
            <person name="de Groot N.N."/>
        </authorList>
    </citation>
    <scope>NUCLEOTIDE SEQUENCE [LARGE SCALE GENOMIC DNA]</scope>
    <source>
        <strain evidence="2 3">ATCC BAA-466</strain>
    </source>
</reference>
<gene>
    <name evidence="2" type="ORF">SAMN05421791_1014</name>
</gene>
<evidence type="ECO:0000256" key="1">
    <source>
        <dbReference type="SAM" id="Phobius"/>
    </source>
</evidence>
<dbReference type="EMBL" id="FNCK01000001">
    <property type="protein sequence ID" value="SDF77589.1"/>
    <property type="molecule type" value="Genomic_DNA"/>
</dbReference>
<name>A0A1G7NW51_9LACT</name>